<dbReference type="Proteomes" id="UP001497472">
    <property type="component" value="Unassembled WGS sequence"/>
</dbReference>
<dbReference type="InterPro" id="IPR002068">
    <property type="entry name" value="A-crystallin/Hsp20_dom"/>
</dbReference>
<dbReference type="EMBL" id="CAVLEF010000001">
    <property type="protein sequence ID" value="CAK1540358.1"/>
    <property type="molecule type" value="Genomic_DNA"/>
</dbReference>
<reference evidence="3 4" key="1">
    <citation type="submission" date="2023-11" db="EMBL/GenBank/DDBJ databases">
        <authorList>
            <person name="Okamura Y."/>
        </authorList>
    </citation>
    <scope>NUCLEOTIDE SEQUENCE [LARGE SCALE GENOMIC DNA]</scope>
</reference>
<gene>
    <name evidence="3" type="ORF">LNINA_LOCUS417</name>
</gene>
<dbReference type="AlphaFoldDB" id="A0AAV1IW48"/>
<dbReference type="Gene3D" id="2.60.40.790">
    <property type="match status" value="1"/>
</dbReference>
<proteinExistence type="inferred from homology"/>
<sequence length="217" mass="24249">MLRILLFGIACASAAPRFPFSDESSLESMMSDDIMNMKSFWRQFNREMATLEDRIQAITKSIPQVATKEGIEGNQYTIEIPLNGFQESDISVKARKGLLKVEARHNFGPGSTTNYMVVRSLPDCVGENGDWTYDNGILKIVFPVNSTEATEIQTAEPSHSREEIETDNTDINTNADIGIDNSDSNVDIQTNEIPKAEGTTYSEGLKDDYEFVPLSRY</sequence>
<comment type="caution">
    <text evidence="3">The sequence shown here is derived from an EMBL/GenBank/DDBJ whole genome shotgun (WGS) entry which is preliminary data.</text>
</comment>
<comment type="similarity">
    <text evidence="1">Belongs to the small heat shock protein (HSP20) family.</text>
</comment>
<keyword evidence="4" id="KW-1185">Reference proteome</keyword>
<organism evidence="3 4">
    <name type="scientific">Leptosia nina</name>
    <dbReference type="NCBI Taxonomy" id="320188"/>
    <lineage>
        <taxon>Eukaryota</taxon>
        <taxon>Metazoa</taxon>
        <taxon>Ecdysozoa</taxon>
        <taxon>Arthropoda</taxon>
        <taxon>Hexapoda</taxon>
        <taxon>Insecta</taxon>
        <taxon>Pterygota</taxon>
        <taxon>Neoptera</taxon>
        <taxon>Endopterygota</taxon>
        <taxon>Lepidoptera</taxon>
        <taxon>Glossata</taxon>
        <taxon>Ditrysia</taxon>
        <taxon>Papilionoidea</taxon>
        <taxon>Pieridae</taxon>
        <taxon>Pierinae</taxon>
        <taxon>Leptosia</taxon>
    </lineage>
</organism>
<name>A0AAV1IW48_9NEOP</name>
<evidence type="ECO:0000259" key="2">
    <source>
        <dbReference type="PROSITE" id="PS01031"/>
    </source>
</evidence>
<feature type="domain" description="SHSP" evidence="2">
    <location>
        <begin position="56"/>
        <end position="160"/>
    </location>
</feature>
<evidence type="ECO:0000313" key="3">
    <source>
        <dbReference type="EMBL" id="CAK1540358.1"/>
    </source>
</evidence>
<accession>A0AAV1IW48</accession>
<protein>
    <recommendedName>
        <fullName evidence="2">SHSP domain-containing protein</fullName>
    </recommendedName>
</protein>
<evidence type="ECO:0000256" key="1">
    <source>
        <dbReference type="PROSITE-ProRule" id="PRU00285"/>
    </source>
</evidence>
<dbReference type="CDD" id="cd00298">
    <property type="entry name" value="ACD_sHsps_p23-like"/>
    <property type="match status" value="1"/>
</dbReference>
<dbReference type="PROSITE" id="PS01031">
    <property type="entry name" value="SHSP"/>
    <property type="match status" value="1"/>
</dbReference>
<evidence type="ECO:0000313" key="4">
    <source>
        <dbReference type="Proteomes" id="UP001497472"/>
    </source>
</evidence>
<dbReference type="InterPro" id="IPR008978">
    <property type="entry name" value="HSP20-like_chaperone"/>
</dbReference>
<dbReference type="SUPFAM" id="SSF49764">
    <property type="entry name" value="HSP20-like chaperones"/>
    <property type="match status" value="1"/>
</dbReference>